<dbReference type="AlphaFoldDB" id="A0A8E0VLZ7"/>
<dbReference type="InterPro" id="IPR049039">
    <property type="entry name" value="RMD1-3_a_helical_rpt"/>
</dbReference>
<gene>
    <name evidence="9" type="ORF">FBUS_08943</name>
</gene>
<reference evidence="9" key="1">
    <citation type="submission" date="2019-05" db="EMBL/GenBank/DDBJ databases">
        <title>Annotation for the trematode Fasciolopsis buski.</title>
        <authorList>
            <person name="Choi Y.-J."/>
        </authorList>
    </citation>
    <scope>NUCLEOTIDE SEQUENCE</scope>
    <source>
        <strain evidence="9">HT</strain>
        <tissue evidence="9">Whole worm</tissue>
    </source>
</reference>
<keyword evidence="6" id="KW-0206">Cytoskeleton</keyword>
<keyword evidence="4" id="KW-0677">Repeat</keyword>
<dbReference type="InterPro" id="IPR011990">
    <property type="entry name" value="TPR-like_helical_dom_sf"/>
</dbReference>
<evidence type="ECO:0000256" key="5">
    <source>
        <dbReference type="ARBA" id="ARBA00022803"/>
    </source>
</evidence>
<keyword evidence="10" id="KW-1185">Reference proteome</keyword>
<dbReference type="Pfam" id="PF21033">
    <property type="entry name" value="RMD1-3"/>
    <property type="match status" value="1"/>
</dbReference>
<dbReference type="GO" id="GO:0005737">
    <property type="term" value="C:cytoplasm"/>
    <property type="evidence" value="ECO:0007669"/>
    <property type="project" value="TreeGrafter"/>
</dbReference>
<evidence type="ECO:0000256" key="8">
    <source>
        <dbReference type="ARBA" id="ARBA00041958"/>
    </source>
</evidence>
<dbReference type="SUPFAM" id="SSF48452">
    <property type="entry name" value="TPR-like"/>
    <property type="match status" value="1"/>
</dbReference>
<dbReference type="PANTHER" id="PTHR16056:SF16">
    <property type="entry name" value="REGULATOR OF MICROTUBULE DYNAMICS PROTEIN 1"/>
    <property type="match status" value="1"/>
</dbReference>
<dbReference type="EMBL" id="LUCM01003609">
    <property type="protein sequence ID" value="KAA0195578.1"/>
    <property type="molecule type" value="Genomic_DNA"/>
</dbReference>
<dbReference type="OrthoDB" id="69711at2759"/>
<keyword evidence="3" id="KW-0963">Cytoplasm</keyword>
<evidence type="ECO:0000313" key="9">
    <source>
        <dbReference type="EMBL" id="KAA0195578.1"/>
    </source>
</evidence>
<evidence type="ECO:0000256" key="6">
    <source>
        <dbReference type="ARBA" id="ARBA00023212"/>
    </source>
</evidence>
<dbReference type="GO" id="GO:0005876">
    <property type="term" value="C:spindle microtubule"/>
    <property type="evidence" value="ECO:0007669"/>
    <property type="project" value="TreeGrafter"/>
</dbReference>
<dbReference type="Gene3D" id="1.25.40.10">
    <property type="entry name" value="Tetratricopeptide repeat domain"/>
    <property type="match status" value="1"/>
</dbReference>
<evidence type="ECO:0000256" key="3">
    <source>
        <dbReference type="ARBA" id="ARBA00022490"/>
    </source>
</evidence>
<comment type="caution">
    <text evidence="9">The sequence shown here is derived from an EMBL/GenBank/DDBJ whole genome shotgun (WGS) entry which is preliminary data.</text>
</comment>
<dbReference type="Proteomes" id="UP000728185">
    <property type="component" value="Unassembled WGS sequence"/>
</dbReference>
<protein>
    <recommendedName>
        <fullName evidence="7">Regulator of microtubule dynamics protein 1</fullName>
    </recommendedName>
    <alternativeName>
        <fullName evidence="8">Protein FAM82B</fullName>
    </alternativeName>
</protein>
<comment type="subunit">
    <text evidence="2">Interacts with microtubules.</text>
</comment>
<evidence type="ECO:0000256" key="1">
    <source>
        <dbReference type="ARBA" id="ARBA00004245"/>
    </source>
</evidence>
<dbReference type="GO" id="GO:0008017">
    <property type="term" value="F:microtubule binding"/>
    <property type="evidence" value="ECO:0007669"/>
    <property type="project" value="TreeGrafter"/>
</dbReference>
<evidence type="ECO:0000256" key="4">
    <source>
        <dbReference type="ARBA" id="ARBA00022737"/>
    </source>
</evidence>
<name>A0A8E0VLZ7_9TREM</name>
<evidence type="ECO:0000313" key="10">
    <source>
        <dbReference type="Proteomes" id="UP000728185"/>
    </source>
</evidence>
<organism evidence="9 10">
    <name type="scientific">Fasciolopsis buskii</name>
    <dbReference type="NCBI Taxonomy" id="27845"/>
    <lineage>
        <taxon>Eukaryota</taxon>
        <taxon>Metazoa</taxon>
        <taxon>Spiralia</taxon>
        <taxon>Lophotrochozoa</taxon>
        <taxon>Platyhelminthes</taxon>
        <taxon>Trematoda</taxon>
        <taxon>Digenea</taxon>
        <taxon>Plagiorchiida</taxon>
        <taxon>Echinostomata</taxon>
        <taxon>Echinostomatoidea</taxon>
        <taxon>Fasciolidae</taxon>
        <taxon>Fasciolopsis</taxon>
    </lineage>
</organism>
<evidence type="ECO:0000256" key="2">
    <source>
        <dbReference type="ARBA" id="ARBA00011375"/>
    </source>
</evidence>
<sequence>MESIISQFTTLQETKKFEEAHSLICDAIQNKGIDDPELQWRRALICRDLALNKGKKDKAVYKQYLNEGLEAAEHGLKLNPEHPKCHSWYAIFLNYISQLEGINKRIENSFKMKEHWMKAIEANPDDVVTLHALGRWCYEVADLPWIKRKFAETFFSTPPTSSYEEALKYLLDSETKSPKLIASNSLFLARTYHRLKHKDEAKKYCQRVLEFTEDDLDTEEAKKEASALLKTL</sequence>
<evidence type="ECO:0000256" key="7">
    <source>
        <dbReference type="ARBA" id="ARBA00039966"/>
    </source>
</evidence>
<keyword evidence="5" id="KW-0802">TPR repeat</keyword>
<comment type="subcellular location">
    <subcellularLocation>
        <location evidence="1">Cytoplasm</location>
        <location evidence="1">Cytoskeleton</location>
    </subcellularLocation>
</comment>
<dbReference type="PANTHER" id="PTHR16056">
    <property type="entry name" value="REGULATOR OF MICROTUBULE DYNAMICS PROTEIN"/>
    <property type="match status" value="1"/>
</dbReference>
<dbReference type="GO" id="GO:0097431">
    <property type="term" value="C:mitotic spindle pole"/>
    <property type="evidence" value="ECO:0007669"/>
    <property type="project" value="TreeGrafter"/>
</dbReference>
<proteinExistence type="predicted"/>
<accession>A0A8E0VLZ7</accession>